<proteinExistence type="predicted"/>
<evidence type="ECO:0008006" key="9">
    <source>
        <dbReference type="Google" id="ProtNLM"/>
    </source>
</evidence>
<keyword evidence="4" id="KW-0106">Calcium</keyword>
<dbReference type="Gene3D" id="1.10.238.10">
    <property type="entry name" value="EF-hand"/>
    <property type="match status" value="1"/>
</dbReference>
<feature type="compositionally biased region" description="Basic and acidic residues" evidence="5">
    <location>
        <begin position="171"/>
        <end position="186"/>
    </location>
</feature>
<reference evidence="7" key="1">
    <citation type="thesis" date="2020" institute="ProQuest LLC" country="789 East Eisenhower Parkway, Ann Arbor, MI, USA">
        <title>Comparative Genomics and Chromosome Evolution.</title>
        <authorList>
            <person name="Mudd A.B."/>
        </authorList>
    </citation>
    <scope>NUCLEOTIDE SEQUENCE</scope>
    <source>
        <strain evidence="7">HN-11 Male</strain>
        <tissue evidence="7">Kidney and liver</tissue>
    </source>
</reference>
<keyword evidence="1" id="KW-0479">Metal-binding</keyword>
<protein>
    <recommendedName>
        <fullName evidence="9">Cell growth regulator with EF hand domain protein 1</fullName>
    </recommendedName>
</protein>
<keyword evidence="8" id="KW-1185">Reference proteome</keyword>
<dbReference type="PROSITE" id="PS00018">
    <property type="entry name" value="EF_HAND_1"/>
    <property type="match status" value="1"/>
</dbReference>
<dbReference type="InterPro" id="IPR011992">
    <property type="entry name" value="EF-hand-dom_pair"/>
</dbReference>
<dbReference type="GO" id="GO:0046872">
    <property type="term" value="F:metal ion binding"/>
    <property type="evidence" value="ECO:0007669"/>
    <property type="project" value="UniProtKB-KW"/>
</dbReference>
<sequence>MRGLFPLRLLLLLLVPVLAAPRTDSRSGESDGINISNPFIPREEHLSVLHGYLQEKDPLGENDTNMTRETAILRLFVLHDYDKSGLLDGLELMHLLYGILTKGLQEKPVEDSVISVVDDVLEKQDMNLDGLLSAQELVDSLSYKEMVDSAHIVIPPPVGAPVYGDLSNTEESEKAELREQPTEVHDVPQTNNLAPPPAEAMNSQEEPEVVHNEDVVEEVAMEVEAVEMPGEEEDDKPDDEM</sequence>
<evidence type="ECO:0000256" key="1">
    <source>
        <dbReference type="ARBA" id="ARBA00022723"/>
    </source>
</evidence>
<comment type="caution">
    <text evidence="7">The sequence shown here is derived from an EMBL/GenBank/DDBJ whole genome shotgun (WGS) entry which is preliminary data.</text>
</comment>
<accession>A0A8J6EE93</accession>
<evidence type="ECO:0000313" key="8">
    <source>
        <dbReference type="Proteomes" id="UP000770717"/>
    </source>
</evidence>
<keyword evidence="3" id="KW-0677">Repeat</keyword>
<dbReference type="AlphaFoldDB" id="A0A8J6EE93"/>
<gene>
    <name evidence="7" type="ORF">GDO78_014784</name>
</gene>
<evidence type="ECO:0000256" key="5">
    <source>
        <dbReference type="SAM" id="MobiDB-lite"/>
    </source>
</evidence>
<evidence type="ECO:0000256" key="4">
    <source>
        <dbReference type="ARBA" id="ARBA00022837"/>
    </source>
</evidence>
<evidence type="ECO:0000256" key="6">
    <source>
        <dbReference type="SAM" id="SignalP"/>
    </source>
</evidence>
<dbReference type="EMBL" id="WNTK01001326">
    <property type="protein sequence ID" value="KAG9467532.1"/>
    <property type="molecule type" value="Genomic_DNA"/>
</dbReference>
<keyword evidence="2 6" id="KW-0732">Signal</keyword>
<dbReference type="PANTHER" id="PTHR23104">
    <property type="entry name" value="MULTIPLE COAGULATION FACTOR DEFICIENCY PROTEIN 2 NEURAL STEM CELL DERIVED NEURONAL SURVIVAL PROTEIN"/>
    <property type="match status" value="1"/>
</dbReference>
<dbReference type="InterPro" id="IPR018247">
    <property type="entry name" value="EF_Hand_1_Ca_BS"/>
</dbReference>
<evidence type="ECO:0000256" key="3">
    <source>
        <dbReference type="ARBA" id="ARBA00022737"/>
    </source>
</evidence>
<name>A0A8J6EE93_ELECQ</name>
<dbReference type="Proteomes" id="UP000770717">
    <property type="component" value="Unassembled WGS sequence"/>
</dbReference>
<organism evidence="7 8">
    <name type="scientific">Eleutherodactylus coqui</name>
    <name type="common">Puerto Rican coqui</name>
    <dbReference type="NCBI Taxonomy" id="57060"/>
    <lineage>
        <taxon>Eukaryota</taxon>
        <taxon>Metazoa</taxon>
        <taxon>Chordata</taxon>
        <taxon>Craniata</taxon>
        <taxon>Vertebrata</taxon>
        <taxon>Euteleostomi</taxon>
        <taxon>Amphibia</taxon>
        <taxon>Batrachia</taxon>
        <taxon>Anura</taxon>
        <taxon>Neobatrachia</taxon>
        <taxon>Hyloidea</taxon>
        <taxon>Eleutherodactylidae</taxon>
        <taxon>Eleutherodactylinae</taxon>
        <taxon>Eleutherodactylus</taxon>
        <taxon>Eleutherodactylus</taxon>
    </lineage>
</organism>
<dbReference type="OrthoDB" id="289247at2759"/>
<feature type="signal peptide" evidence="6">
    <location>
        <begin position="1"/>
        <end position="19"/>
    </location>
</feature>
<dbReference type="InterPro" id="IPR052110">
    <property type="entry name" value="MCFD2-like"/>
</dbReference>
<dbReference type="PANTHER" id="PTHR23104:SF15">
    <property type="entry name" value="CELL GROWTH REGULATOR WITH EF HAND DOMAIN PROTEIN 1"/>
    <property type="match status" value="1"/>
</dbReference>
<feature type="chain" id="PRO_5035225033" description="Cell growth regulator with EF hand domain protein 1" evidence="6">
    <location>
        <begin position="20"/>
        <end position="241"/>
    </location>
</feature>
<feature type="region of interest" description="Disordered" evidence="5">
    <location>
        <begin position="165"/>
        <end position="210"/>
    </location>
</feature>
<dbReference type="SUPFAM" id="SSF47473">
    <property type="entry name" value="EF-hand"/>
    <property type="match status" value="1"/>
</dbReference>
<evidence type="ECO:0000256" key="2">
    <source>
        <dbReference type="ARBA" id="ARBA00022729"/>
    </source>
</evidence>
<evidence type="ECO:0000313" key="7">
    <source>
        <dbReference type="EMBL" id="KAG9467532.1"/>
    </source>
</evidence>